<gene>
    <name evidence="1" type="ORF">IA57_09075</name>
</gene>
<organism evidence="1 2">
    <name type="scientific">Mangrovimonas yunxiaonensis</name>
    <dbReference type="NCBI Taxonomy" id="1197477"/>
    <lineage>
        <taxon>Bacteria</taxon>
        <taxon>Pseudomonadati</taxon>
        <taxon>Bacteroidota</taxon>
        <taxon>Flavobacteriia</taxon>
        <taxon>Flavobacteriales</taxon>
        <taxon>Flavobacteriaceae</taxon>
        <taxon>Mangrovimonas</taxon>
    </lineage>
</organism>
<evidence type="ECO:0000313" key="1">
    <source>
        <dbReference type="EMBL" id="KFB00610.1"/>
    </source>
</evidence>
<dbReference type="EMBL" id="JPFK01000007">
    <property type="protein sequence ID" value="KFB00610.1"/>
    <property type="molecule type" value="Genomic_DNA"/>
</dbReference>
<reference evidence="1 2" key="1">
    <citation type="journal article" date="2014" name="Genome Announc.">
        <title>Draft Genome Sequence of the Algicidal Bacterium Mangrovimonas yunxiaonensis Strain LY01.</title>
        <authorList>
            <person name="Li Y."/>
            <person name="Zhu H."/>
            <person name="Li C."/>
            <person name="Zhang H."/>
            <person name="Chen Z."/>
            <person name="Zheng W."/>
            <person name="Xu H."/>
            <person name="Zheng T."/>
        </authorList>
    </citation>
    <scope>NUCLEOTIDE SEQUENCE [LARGE SCALE GENOMIC DNA]</scope>
    <source>
        <strain evidence="1 2">LY01</strain>
    </source>
</reference>
<comment type="caution">
    <text evidence="1">The sequence shown here is derived from an EMBL/GenBank/DDBJ whole genome shotgun (WGS) entry which is preliminary data.</text>
</comment>
<sequence>MLTIARSENKGVVEYYSKTSINANVLFKDIQVDYEYRVYYHNNVFNRSNVGVYINGKLHSKSITVKKADGYELSKDEKEPFFIVNPIKYSSIRLYFSEPSDAFPTYSEQHGTFDQIVPVSKGVYQKIDNKNRTNTYHYEEGVLKRADIDGGLVKFQLISHG</sequence>
<accession>A0A084TIS4</accession>
<dbReference type="eggNOG" id="ENOG5032VI4">
    <property type="taxonomic scope" value="Bacteria"/>
</dbReference>
<keyword evidence="2" id="KW-1185">Reference proteome</keyword>
<dbReference type="STRING" id="1197477.IA57_09075"/>
<proteinExistence type="predicted"/>
<name>A0A084TIS4_9FLAO</name>
<dbReference type="InterPro" id="IPR045767">
    <property type="entry name" value="DUF6134"/>
</dbReference>
<dbReference type="AlphaFoldDB" id="A0A084TIS4"/>
<dbReference type="Proteomes" id="UP000028521">
    <property type="component" value="Unassembled WGS sequence"/>
</dbReference>
<protein>
    <submittedName>
        <fullName evidence="1">Uncharacterized protein</fullName>
    </submittedName>
</protein>
<dbReference type="Pfam" id="PF19630">
    <property type="entry name" value="DUF6134"/>
    <property type="match status" value="1"/>
</dbReference>
<reference evidence="2" key="2">
    <citation type="submission" date="2014-07" db="EMBL/GenBank/DDBJ databases">
        <title>Genome sequence of Mangrovimonas yunxiaonensis.</title>
        <authorList>
            <person name="Li Y."/>
            <person name="Zheng T."/>
        </authorList>
    </citation>
    <scope>NUCLEOTIDE SEQUENCE [LARGE SCALE GENOMIC DNA]</scope>
    <source>
        <strain evidence="2">LY01</strain>
    </source>
</reference>
<evidence type="ECO:0000313" key="2">
    <source>
        <dbReference type="Proteomes" id="UP000028521"/>
    </source>
</evidence>